<dbReference type="InterPro" id="IPR035976">
    <property type="entry name" value="Sushi/SCR/CCP_sf"/>
</dbReference>
<keyword evidence="7" id="KW-0472">Membrane</keyword>
<organism evidence="9 10">
    <name type="scientific">Geodia barretti</name>
    <name type="common">Barrett's horny sponge</name>
    <dbReference type="NCBI Taxonomy" id="519541"/>
    <lineage>
        <taxon>Eukaryota</taxon>
        <taxon>Metazoa</taxon>
        <taxon>Porifera</taxon>
        <taxon>Demospongiae</taxon>
        <taxon>Heteroscleromorpha</taxon>
        <taxon>Tetractinellida</taxon>
        <taxon>Astrophorina</taxon>
        <taxon>Geodiidae</taxon>
        <taxon>Geodia</taxon>
    </lineage>
</organism>
<feature type="disulfide bond" evidence="5">
    <location>
        <begin position="10"/>
        <end position="53"/>
    </location>
</feature>
<dbReference type="SUPFAM" id="SSF57535">
    <property type="entry name" value="Complement control module/SCR domain"/>
    <property type="match status" value="3"/>
</dbReference>
<dbReference type="PANTHER" id="PTHR19325">
    <property type="entry name" value="COMPLEMENT COMPONENT-RELATED SUSHI DOMAIN-CONTAINING"/>
    <property type="match status" value="1"/>
</dbReference>
<evidence type="ECO:0000259" key="8">
    <source>
        <dbReference type="PROSITE" id="PS50923"/>
    </source>
</evidence>
<evidence type="ECO:0000256" key="7">
    <source>
        <dbReference type="SAM" id="Phobius"/>
    </source>
</evidence>
<keyword evidence="7" id="KW-0812">Transmembrane</keyword>
<keyword evidence="1 5" id="KW-0768">Sushi</keyword>
<feature type="domain" description="Sushi" evidence="8">
    <location>
        <begin position="133"/>
        <end position="202"/>
    </location>
</feature>
<keyword evidence="3 5" id="KW-1015">Disulfide bond</keyword>
<dbReference type="InterPro" id="IPR000436">
    <property type="entry name" value="Sushi_SCR_CCP_dom"/>
</dbReference>
<protein>
    <submittedName>
        <fullName evidence="9">E-selectin</fullName>
    </submittedName>
</protein>
<comment type="caution">
    <text evidence="9">The sequence shown here is derived from an EMBL/GenBank/DDBJ whole genome shotgun (WGS) entry which is preliminary data.</text>
</comment>
<evidence type="ECO:0000256" key="6">
    <source>
        <dbReference type="SAM" id="MobiDB-lite"/>
    </source>
</evidence>
<evidence type="ECO:0000256" key="3">
    <source>
        <dbReference type="ARBA" id="ARBA00023157"/>
    </source>
</evidence>
<name>A0AA35QX79_GEOBA</name>
<dbReference type="CDD" id="cd00033">
    <property type="entry name" value="CCP"/>
    <property type="match status" value="3"/>
</dbReference>
<feature type="disulfide bond" evidence="5">
    <location>
        <begin position="74"/>
        <end position="117"/>
    </location>
</feature>
<evidence type="ECO:0000313" key="10">
    <source>
        <dbReference type="Proteomes" id="UP001174909"/>
    </source>
</evidence>
<keyword evidence="4" id="KW-0325">Glycoprotein</keyword>
<accession>A0AA35QX79</accession>
<keyword evidence="7" id="KW-1133">Transmembrane helix</keyword>
<reference evidence="9" key="1">
    <citation type="submission" date="2023-03" db="EMBL/GenBank/DDBJ databases">
        <authorList>
            <person name="Steffen K."/>
            <person name="Cardenas P."/>
        </authorList>
    </citation>
    <scope>NUCLEOTIDE SEQUENCE</scope>
</reference>
<dbReference type="Gene3D" id="2.10.70.10">
    <property type="entry name" value="Complement Module, domain 1"/>
    <property type="match status" value="3"/>
</dbReference>
<evidence type="ECO:0000256" key="1">
    <source>
        <dbReference type="ARBA" id="ARBA00022659"/>
    </source>
</evidence>
<dbReference type="Proteomes" id="UP001174909">
    <property type="component" value="Unassembled WGS sequence"/>
</dbReference>
<proteinExistence type="predicted"/>
<keyword evidence="2" id="KW-0677">Repeat</keyword>
<feature type="region of interest" description="Disordered" evidence="6">
    <location>
        <begin position="630"/>
        <end position="683"/>
    </location>
</feature>
<evidence type="ECO:0000256" key="5">
    <source>
        <dbReference type="PROSITE-ProRule" id="PRU00302"/>
    </source>
</evidence>
<keyword evidence="10" id="KW-1185">Reference proteome</keyword>
<feature type="domain" description="Sushi" evidence="8">
    <location>
        <begin position="8"/>
        <end position="71"/>
    </location>
</feature>
<feature type="domain" description="Sushi" evidence="8">
    <location>
        <begin position="72"/>
        <end position="132"/>
    </location>
</feature>
<gene>
    <name evidence="9" type="ORF">GBAR_LOCUS1731</name>
</gene>
<dbReference type="InterPro" id="IPR050350">
    <property type="entry name" value="Compl-Cell_Adhes-Reg"/>
</dbReference>
<evidence type="ECO:0000256" key="4">
    <source>
        <dbReference type="ARBA" id="ARBA00023180"/>
    </source>
</evidence>
<evidence type="ECO:0000256" key="2">
    <source>
        <dbReference type="ARBA" id="ARBA00022737"/>
    </source>
</evidence>
<feature type="transmembrane region" description="Helical" evidence="7">
    <location>
        <begin position="208"/>
        <end position="232"/>
    </location>
</feature>
<dbReference type="PANTHER" id="PTHR19325:SF575">
    <property type="entry name" value="LOCOMOTION-RELATED PROTEIN HIKARU GENKI"/>
    <property type="match status" value="1"/>
</dbReference>
<dbReference type="SMART" id="SM00032">
    <property type="entry name" value="CCP"/>
    <property type="match status" value="3"/>
</dbReference>
<comment type="caution">
    <text evidence="5">Lacks conserved residue(s) required for the propagation of feature annotation.</text>
</comment>
<sequence length="683" mass="74009">MFVTSTTGQCGELNMIVDDGIAKISDETRIVNTTITVTCYDGYYLSEENTLTCGEDGNWNTPSLSSSSCLPLKCRDPDIRNATTRPLPVDGGYYYLANTSVTVTCDEGYAGGGNITCGTDGNWTSPVPLCSIIECSELDAKVDNGKVIVNRPYNWEYWNVQERHVPVRTVMSVTCDWSYTGDDSIVCGNDGNWSASLPSCSKDHLPEIIGIVIPILTLLITALVFMLIFYKYRTYRNNKIRRFNRYFTIQARKESLDPNFAPIDLNPHTKLSISLSIRTTNEYYEITADSVATPMTTTPLHGGVVELAKSQSVDNVSNLPLGHTNIMATTEPYIKDTDSVSAEPTNRSCSSLPYTLYTQHEKADAGTIATEPSKNGEEHADIAFHLSDSSSGVQSGKGVYIDHSCIGFEFTDTQSSSVYPVSSHKPSYEPCPEESTGSCFTLTSTYQRVSSLYYSTRHPDSAITEGQTDTTPHYEGGYTNIPESITPLSPETPSAVTLAFATVGQPAGIQHSNMSISDSASQLESFEPEPPYVNSCHSGSSYLGQYTIESASSYIGESTTTGYVAESSVAKSSTGYTGGSSVDISSSEYVSEDLVGEGNYPSHGYLSYAEPGSQYRGTPSSTYLTEYDLCNSNDHMPTEPLPNDTARLPGTTQPTTDHETSSARQMNSGLPGYVALPNTSSTA</sequence>
<dbReference type="Pfam" id="PF00084">
    <property type="entry name" value="Sushi"/>
    <property type="match status" value="3"/>
</dbReference>
<dbReference type="EMBL" id="CASHTH010000253">
    <property type="protein sequence ID" value="CAI7995682.1"/>
    <property type="molecule type" value="Genomic_DNA"/>
</dbReference>
<dbReference type="PROSITE" id="PS50923">
    <property type="entry name" value="SUSHI"/>
    <property type="match status" value="3"/>
</dbReference>
<evidence type="ECO:0000313" key="9">
    <source>
        <dbReference type="EMBL" id="CAI7995682.1"/>
    </source>
</evidence>
<dbReference type="AlphaFoldDB" id="A0AA35QX79"/>